<comment type="caution">
    <text evidence="1">The sequence shown here is derived from an EMBL/GenBank/DDBJ whole genome shotgun (WGS) entry which is preliminary data.</text>
</comment>
<accession>A0A0F3QD61</accession>
<evidence type="ECO:0000313" key="2">
    <source>
        <dbReference type="Proteomes" id="UP000033661"/>
    </source>
</evidence>
<evidence type="ECO:0000313" key="1">
    <source>
        <dbReference type="EMBL" id="KJV90202.1"/>
    </source>
</evidence>
<dbReference type="RefSeq" id="WP_012152146.1">
    <property type="nucleotide sequence ID" value="NZ_LAOI01000001.1"/>
</dbReference>
<dbReference type="PATRIC" id="fig|1359193.3.peg.1164"/>
<reference evidence="1 2" key="1">
    <citation type="submission" date="2015-02" db="EMBL/GenBank/DDBJ databases">
        <title>Genome Sequencing of Rickettsiales.</title>
        <authorList>
            <person name="Daugherty S.C."/>
            <person name="Su Q."/>
            <person name="Abolude K."/>
            <person name="Beier-Sexton M."/>
            <person name="Carlyon J.A."/>
            <person name="Carter R."/>
            <person name="Day N.P."/>
            <person name="Dumler S.J."/>
            <person name="Dyachenko V."/>
            <person name="Godinez A."/>
            <person name="Kurtti T.J."/>
            <person name="Lichay M."/>
            <person name="Mullins K.E."/>
            <person name="Ott S."/>
            <person name="Pappas-Brown V."/>
            <person name="Paris D.H."/>
            <person name="Patel P."/>
            <person name="Richards A.L."/>
            <person name="Sadzewicz L."/>
            <person name="Sears K."/>
            <person name="Seidman D."/>
            <person name="Sengamalay N."/>
            <person name="Stenos J."/>
            <person name="Tallon L.J."/>
            <person name="Vincent G."/>
            <person name="Fraser C.M."/>
            <person name="Munderloh U."/>
            <person name="Dunning-Hotopp J.C."/>
        </authorList>
    </citation>
    <scope>NUCLEOTIDE SEQUENCE [LARGE SCALE GENOMIC DNA]</scope>
    <source>
        <strain evidence="1 2">RML An4</strain>
    </source>
</reference>
<dbReference type="Proteomes" id="UP000033661">
    <property type="component" value="Unassembled WGS sequence"/>
</dbReference>
<sequence>MPKKCTQVFDEFLQVIHQNIVGEDKAIIDILNTLGVEQANDLISAAFLKHFKFMHLEHWQRYPLNIVSTDIIDEQGENVIHKCVRYDKIDFLKHIPSIGFNLGIPNKDGDTPLHLAYKKLIYAQSYPAFTKAKNTLLNIVNFKNKDEISSQFIGVLINLEYIFKPIIDFNYNVATFNHFMHHKPSAPILSDINTPINNFKPLLPRITLLRDINETSSFRDLAPPGHKRKTNSIEYNNTKKHKTISNDSHHNLYSSIENKRLDNDLNSTSKTTTTTSYNELDKLLIAFSNTNNASINNVLDTDEVALIGNKFI</sequence>
<organism evidence="1 2">
    <name type="scientific">Rickettsia bellii str. RML An4</name>
    <dbReference type="NCBI Taxonomy" id="1359193"/>
    <lineage>
        <taxon>Bacteria</taxon>
        <taxon>Pseudomonadati</taxon>
        <taxon>Pseudomonadota</taxon>
        <taxon>Alphaproteobacteria</taxon>
        <taxon>Rickettsiales</taxon>
        <taxon>Rickettsiaceae</taxon>
        <taxon>Rickettsieae</taxon>
        <taxon>Rickettsia</taxon>
        <taxon>belli group</taxon>
    </lineage>
</organism>
<dbReference type="Gene3D" id="1.25.40.20">
    <property type="entry name" value="Ankyrin repeat-containing domain"/>
    <property type="match status" value="1"/>
</dbReference>
<gene>
    <name evidence="1" type="ORF">RBEAN4_1204</name>
</gene>
<keyword evidence="2" id="KW-1185">Reference proteome</keyword>
<dbReference type="AlphaFoldDB" id="A0A0F3QD61"/>
<name>A0A0F3QD61_RICBE</name>
<dbReference type="InterPro" id="IPR036770">
    <property type="entry name" value="Ankyrin_rpt-contain_sf"/>
</dbReference>
<dbReference type="EMBL" id="LAOI01000001">
    <property type="protein sequence ID" value="KJV90202.1"/>
    <property type="molecule type" value="Genomic_DNA"/>
</dbReference>
<proteinExistence type="predicted"/>
<dbReference type="SUPFAM" id="SSF48403">
    <property type="entry name" value="Ankyrin repeat"/>
    <property type="match status" value="1"/>
</dbReference>
<protein>
    <submittedName>
        <fullName evidence="1">Putative ankyrin repeat protein</fullName>
    </submittedName>
</protein>